<reference evidence="14 15" key="1">
    <citation type="journal article" date="2015" name="Int. J. Syst. Evol. Microbiol.">
        <title>Sphingomonas hengshuiensis sp. nov., isolated from lake wetland.</title>
        <authorList>
            <person name="Wei S."/>
            <person name="Wang T."/>
            <person name="Liu H."/>
            <person name="Zhang C."/>
            <person name="Guo J."/>
            <person name="Wang Q."/>
            <person name="Liang K."/>
            <person name="Zhang Z."/>
        </authorList>
    </citation>
    <scope>NUCLEOTIDE SEQUENCE [LARGE SCALE GENOMIC DNA]</scope>
    <source>
        <strain evidence="14 15">WHSC-8</strain>
    </source>
</reference>
<dbReference type="InterPro" id="IPR044861">
    <property type="entry name" value="IPNS-like_FE2OG_OXY"/>
</dbReference>
<comment type="catalytic activity">
    <reaction evidence="10">
        <text>L-arginine + 2-oxoglutarate + O2 = guanidine + L-glutamate 5-semialdehyde + succinate + CO2</text>
        <dbReference type="Rhea" id="RHEA:31535"/>
        <dbReference type="ChEBI" id="CHEBI:15379"/>
        <dbReference type="ChEBI" id="CHEBI:16526"/>
        <dbReference type="ChEBI" id="CHEBI:16810"/>
        <dbReference type="ChEBI" id="CHEBI:30031"/>
        <dbReference type="ChEBI" id="CHEBI:30087"/>
        <dbReference type="ChEBI" id="CHEBI:32682"/>
        <dbReference type="ChEBI" id="CHEBI:58066"/>
        <dbReference type="EC" id="1.14.20.7"/>
    </reaction>
</comment>
<dbReference type="PROSITE" id="PS51471">
    <property type="entry name" value="FE2OG_OXY"/>
    <property type="match status" value="1"/>
</dbReference>
<keyword evidence="11" id="KW-0479">Metal-binding</keyword>
<evidence type="ECO:0000313" key="14">
    <source>
        <dbReference type="EMBL" id="AJP71115.1"/>
    </source>
</evidence>
<evidence type="ECO:0000256" key="9">
    <source>
        <dbReference type="ARBA" id="ARBA00047725"/>
    </source>
</evidence>
<keyword evidence="11" id="KW-0408">Iron</keyword>
<accession>A0A7U4J6F2</accession>
<dbReference type="InterPro" id="IPR050231">
    <property type="entry name" value="Iron_ascorbate_oxido_reductase"/>
</dbReference>
<comment type="pathway">
    <text evidence="2">Alkene biosynthesis; ethylene biosynthesis via 2-oxoglutarate.</text>
</comment>
<dbReference type="Pfam" id="PF14226">
    <property type="entry name" value="DIOX_N"/>
    <property type="match status" value="1"/>
</dbReference>
<protein>
    <recommendedName>
        <fullName evidence="5">2-oxoglutarate-dependent ethylene/succinate-forming enzyme</fullName>
        <ecNumber evidence="4">1.13.12.19</ecNumber>
        <ecNumber evidence="3">1.14.20.7</ecNumber>
    </recommendedName>
    <alternativeName>
        <fullName evidence="7">2-oxoglutarate dioxygenase (ethylene-forming)</fullName>
    </alternativeName>
    <alternativeName>
        <fullName evidence="8">2-oxoglutarate/L-arginine monooxygenase/decarboxylase (succinate-forming)</fullName>
    </alternativeName>
</protein>
<dbReference type="PRINTS" id="PR00682">
    <property type="entry name" value="IPNSYNTHASE"/>
</dbReference>
<sequence>MVPSPNGCAGSTATRKPHDPRVSSLQERIMTPTAELRYEQAETVAIEEIPIIDFAPFLHGGAADRARVAQSIREACRRIGFFYIVNHGVPESLRQAVLSEARTFFARSRAAKMETAPLLDGQWCGYLPGRGAAEGTQPGGSLLPGATKAKVSGGSLEQFNMMRVRDADDVNYDARDPIYQRNRWPADAPGFVETMIVNQRALRSLGTSLMQAFALALGLDEGFFVGMHRSPLATFGLNFYPAPVAGQPSADVGVGAHCDASSFTVLLQDDVGGLEVRDSGGRWISAPHVPGAYVINIGDTMMGWTNGEFVSTLHRVVSRKPVDRFSATMFMNPDREVVVRPIDRFVTKENPARYEPFSNDEYMRRFFGKFYDTMFK</sequence>
<evidence type="ECO:0000256" key="6">
    <source>
        <dbReference type="ARBA" id="ARBA00022666"/>
    </source>
</evidence>
<keyword evidence="11" id="KW-0560">Oxidoreductase</keyword>
<comment type="cofactor">
    <cofactor evidence="1">
        <name>Fe(2+)</name>
        <dbReference type="ChEBI" id="CHEBI:29033"/>
    </cofactor>
</comment>
<dbReference type="EC" id="1.13.12.19" evidence="4"/>
<dbReference type="AlphaFoldDB" id="A0A7U4J6F2"/>
<evidence type="ECO:0000256" key="11">
    <source>
        <dbReference type="RuleBase" id="RU003682"/>
    </source>
</evidence>
<dbReference type="Proteomes" id="UP000032300">
    <property type="component" value="Chromosome"/>
</dbReference>
<keyword evidence="15" id="KW-1185">Reference proteome</keyword>
<evidence type="ECO:0000256" key="8">
    <source>
        <dbReference type="ARBA" id="ARBA00031282"/>
    </source>
</evidence>
<dbReference type="OrthoDB" id="21825at2"/>
<gene>
    <name evidence="14" type="ORF">TS85_03665</name>
</gene>
<proteinExistence type="inferred from homology"/>
<dbReference type="EC" id="1.14.20.7" evidence="3"/>
<comment type="similarity">
    <text evidence="11">Belongs to the iron/ascorbate-dependent oxidoreductase family.</text>
</comment>
<dbReference type="Pfam" id="PF03171">
    <property type="entry name" value="2OG-FeII_Oxy"/>
    <property type="match status" value="1"/>
</dbReference>
<evidence type="ECO:0000259" key="13">
    <source>
        <dbReference type="PROSITE" id="PS51471"/>
    </source>
</evidence>
<evidence type="ECO:0000256" key="5">
    <source>
        <dbReference type="ARBA" id="ARBA00019045"/>
    </source>
</evidence>
<evidence type="ECO:0000256" key="3">
    <source>
        <dbReference type="ARBA" id="ARBA00012293"/>
    </source>
</evidence>
<dbReference type="Gene3D" id="2.60.120.330">
    <property type="entry name" value="B-lactam Antibiotic, Isopenicillin N Synthase, Chain"/>
    <property type="match status" value="1"/>
</dbReference>
<comment type="catalytic activity">
    <reaction evidence="9">
        <text>2-oxoglutarate + O2 + 2 H(+) = ethene + 3 CO2 + H2O</text>
        <dbReference type="Rhea" id="RHEA:31523"/>
        <dbReference type="ChEBI" id="CHEBI:15377"/>
        <dbReference type="ChEBI" id="CHEBI:15378"/>
        <dbReference type="ChEBI" id="CHEBI:15379"/>
        <dbReference type="ChEBI" id="CHEBI:16526"/>
        <dbReference type="ChEBI" id="CHEBI:16810"/>
        <dbReference type="ChEBI" id="CHEBI:18153"/>
        <dbReference type="EC" id="1.13.12.19"/>
    </reaction>
</comment>
<dbReference type="EMBL" id="CP010836">
    <property type="protein sequence ID" value="AJP71115.1"/>
    <property type="molecule type" value="Genomic_DNA"/>
</dbReference>
<evidence type="ECO:0000256" key="10">
    <source>
        <dbReference type="ARBA" id="ARBA00049359"/>
    </source>
</evidence>
<dbReference type="GO" id="GO:0102276">
    <property type="term" value="F:2-oxoglutarate oxygenase/decarboxylase (ethylene-forming) activity"/>
    <property type="evidence" value="ECO:0007669"/>
    <property type="project" value="UniProtKB-EC"/>
</dbReference>
<keyword evidence="6" id="KW-0266">Ethylene biosynthesis</keyword>
<dbReference type="InterPro" id="IPR026992">
    <property type="entry name" value="DIOX_N"/>
</dbReference>
<evidence type="ECO:0000256" key="12">
    <source>
        <dbReference type="SAM" id="MobiDB-lite"/>
    </source>
</evidence>
<organism evidence="14 15">
    <name type="scientific">Sphingomonas hengshuiensis</name>
    <dbReference type="NCBI Taxonomy" id="1609977"/>
    <lineage>
        <taxon>Bacteria</taxon>
        <taxon>Pseudomonadati</taxon>
        <taxon>Pseudomonadota</taxon>
        <taxon>Alphaproteobacteria</taxon>
        <taxon>Sphingomonadales</taxon>
        <taxon>Sphingomonadaceae</taxon>
        <taxon>Sphingomonas</taxon>
    </lineage>
</organism>
<evidence type="ECO:0000256" key="7">
    <source>
        <dbReference type="ARBA" id="ARBA00031011"/>
    </source>
</evidence>
<name>A0A7U4J6F2_9SPHN</name>
<dbReference type="InterPro" id="IPR005123">
    <property type="entry name" value="Oxoglu/Fe-dep_dioxygenase_dom"/>
</dbReference>
<reference evidence="14 15" key="2">
    <citation type="submission" date="2015-02" db="EMBL/GenBank/DDBJ databases">
        <title>The complete genome of Sphingomonas hengshuiensis sp. WHSC-8 isolated from soil of Hengshui Lake.</title>
        <authorList>
            <person name="Wei S."/>
            <person name="Guo J."/>
            <person name="Su C."/>
            <person name="Wu R."/>
            <person name="Zhang Z."/>
            <person name="Liang K."/>
            <person name="Li H."/>
            <person name="Wang T."/>
            <person name="Liu H."/>
            <person name="Zhang C."/>
            <person name="Li Z."/>
            <person name="Wang Q."/>
            <person name="Meng J."/>
        </authorList>
    </citation>
    <scope>NUCLEOTIDE SEQUENCE [LARGE SCALE GENOMIC DNA]</scope>
    <source>
        <strain evidence="14 15">WHSC-8</strain>
    </source>
</reference>
<dbReference type="InterPro" id="IPR027443">
    <property type="entry name" value="IPNS-like_sf"/>
</dbReference>
<evidence type="ECO:0000256" key="1">
    <source>
        <dbReference type="ARBA" id="ARBA00001954"/>
    </source>
</evidence>
<evidence type="ECO:0000256" key="2">
    <source>
        <dbReference type="ARBA" id="ARBA00004767"/>
    </source>
</evidence>
<dbReference type="KEGG" id="sphi:TS85_03665"/>
<feature type="region of interest" description="Disordered" evidence="12">
    <location>
        <begin position="1"/>
        <end position="24"/>
    </location>
</feature>
<evidence type="ECO:0000256" key="4">
    <source>
        <dbReference type="ARBA" id="ARBA00012531"/>
    </source>
</evidence>
<dbReference type="GO" id="GO:0046872">
    <property type="term" value="F:metal ion binding"/>
    <property type="evidence" value="ECO:0007669"/>
    <property type="project" value="UniProtKB-KW"/>
</dbReference>
<feature type="domain" description="Fe2OG dioxygenase" evidence="13">
    <location>
        <begin position="230"/>
        <end position="333"/>
    </location>
</feature>
<dbReference type="SUPFAM" id="SSF51197">
    <property type="entry name" value="Clavaminate synthase-like"/>
    <property type="match status" value="1"/>
</dbReference>
<dbReference type="PANTHER" id="PTHR47990">
    <property type="entry name" value="2-OXOGLUTARATE (2OG) AND FE(II)-DEPENDENT OXYGENASE SUPERFAMILY PROTEIN-RELATED"/>
    <property type="match status" value="1"/>
</dbReference>
<dbReference type="GO" id="GO:0009693">
    <property type="term" value="P:ethylene biosynthetic process"/>
    <property type="evidence" value="ECO:0007669"/>
    <property type="project" value="UniProtKB-KW"/>
</dbReference>
<evidence type="ECO:0000313" key="15">
    <source>
        <dbReference type="Proteomes" id="UP000032300"/>
    </source>
</evidence>